<keyword evidence="2" id="KW-0472">Membrane</keyword>
<proteinExistence type="predicted"/>
<feature type="compositionally biased region" description="Polar residues" evidence="1">
    <location>
        <begin position="87"/>
        <end position="97"/>
    </location>
</feature>
<keyword evidence="2" id="KW-0812">Transmembrane</keyword>
<dbReference type="AlphaFoldDB" id="A0A024SLB8"/>
<evidence type="ECO:0000256" key="2">
    <source>
        <dbReference type="SAM" id="Phobius"/>
    </source>
</evidence>
<dbReference type="KEGG" id="trr:M419DRAFT_71512"/>
<reference evidence="4" key="1">
    <citation type="journal article" date="2013" name="Ind. Biotechnol.">
        <title>Comparative genomics analysis of Trichoderma reesei strains.</title>
        <authorList>
            <person name="Koike H."/>
            <person name="Aerts A."/>
            <person name="LaButti K."/>
            <person name="Grigoriev I.V."/>
            <person name="Baker S.E."/>
        </authorList>
    </citation>
    <scope>NUCLEOTIDE SEQUENCE [LARGE SCALE GENOMIC DNA]</scope>
    <source>
        <strain evidence="4">ATCC 56765 / BCRC 32924 / NRRL 11460 / Rut C-30</strain>
    </source>
</reference>
<name>A0A024SLB8_HYPJR</name>
<feature type="region of interest" description="Disordered" evidence="1">
    <location>
        <begin position="87"/>
        <end position="109"/>
    </location>
</feature>
<keyword evidence="2" id="KW-1133">Transmembrane helix</keyword>
<dbReference type="Proteomes" id="UP000024376">
    <property type="component" value="Unassembled WGS sequence"/>
</dbReference>
<feature type="transmembrane region" description="Helical" evidence="2">
    <location>
        <begin position="144"/>
        <end position="165"/>
    </location>
</feature>
<evidence type="ECO:0000256" key="1">
    <source>
        <dbReference type="SAM" id="MobiDB-lite"/>
    </source>
</evidence>
<organism evidence="3 4">
    <name type="scientific">Hypocrea jecorina (strain ATCC 56765 / BCRC 32924 / NRRL 11460 / Rut C-30)</name>
    <name type="common">Trichoderma reesei</name>
    <dbReference type="NCBI Taxonomy" id="1344414"/>
    <lineage>
        <taxon>Eukaryota</taxon>
        <taxon>Fungi</taxon>
        <taxon>Dikarya</taxon>
        <taxon>Ascomycota</taxon>
        <taxon>Pezizomycotina</taxon>
        <taxon>Sordariomycetes</taxon>
        <taxon>Hypocreomycetidae</taxon>
        <taxon>Hypocreales</taxon>
        <taxon>Hypocreaceae</taxon>
        <taxon>Trichoderma</taxon>
    </lineage>
</organism>
<evidence type="ECO:0000313" key="3">
    <source>
        <dbReference type="EMBL" id="ETS05404.1"/>
    </source>
</evidence>
<dbReference type="EMBL" id="KI911140">
    <property type="protein sequence ID" value="ETS05404.1"/>
    <property type="molecule type" value="Genomic_DNA"/>
</dbReference>
<gene>
    <name evidence="3" type="ORF">M419DRAFT_71512</name>
</gene>
<feature type="transmembrane region" description="Helical" evidence="2">
    <location>
        <begin position="116"/>
        <end position="137"/>
    </location>
</feature>
<dbReference type="HOGENOM" id="CLU_950143_0_0_1"/>
<evidence type="ECO:0000313" key="4">
    <source>
        <dbReference type="Proteomes" id="UP000024376"/>
    </source>
</evidence>
<sequence length="293" mass="32770">MPAVQVFNTTRVTGAYDKSPHPQIGSQSFLHPVAQQGNRGATPFHRPFITIKNPINEVSHTQENQVSIFTTIHNPKLNHHNLQIPNPYTHKNATPLTSDADDHAASQPASQQATPYTLHLVFMHLSFLGMSIGVLFGPKMRAQSLFAVFLTWIPNSPIAASYLAYLSLLGKATPREKTTPAQPWQTPSRSPSVPYLECKRTNLLHPNLSISSRIPSRMFAFKVMQLLRAITVHAVQTNYLTYPSTFSTRIPNSCNDLNHARLELHRCPVMSGANKILPTLRVRCPWETQHDST</sequence>
<protein>
    <submittedName>
        <fullName evidence="3">Uncharacterized protein</fullName>
    </submittedName>
</protein>
<accession>A0A024SLB8</accession>